<comment type="similarity">
    <text evidence="9">Belongs to the NRAP family.</text>
</comment>
<dbReference type="InterPro" id="IPR035369">
    <property type="entry name" value="Nrap_D4"/>
</dbReference>
<dbReference type="Proteomes" id="UP000095280">
    <property type="component" value="Unplaced"/>
</dbReference>
<dbReference type="Gene3D" id="3.90.132.10">
    <property type="entry name" value="Leishmanolysin , domain 2"/>
    <property type="match status" value="1"/>
</dbReference>
<organism evidence="15 16">
    <name type="scientific">Macrostomum lignano</name>
    <dbReference type="NCBI Taxonomy" id="282301"/>
    <lineage>
        <taxon>Eukaryota</taxon>
        <taxon>Metazoa</taxon>
        <taxon>Spiralia</taxon>
        <taxon>Lophotrochozoa</taxon>
        <taxon>Platyhelminthes</taxon>
        <taxon>Rhabditophora</taxon>
        <taxon>Macrostomorpha</taxon>
        <taxon>Macrostomida</taxon>
        <taxon>Macrostomidae</taxon>
        <taxon>Macrostomum</taxon>
    </lineage>
</organism>
<keyword evidence="6 8" id="KW-0482">Metalloprotease</keyword>
<feature type="domain" description="Nrap protein" evidence="13">
    <location>
        <begin position="189"/>
        <end position="384"/>
    </location>
</feature>
<evidence type="ECO:0000256" key="9">
    <source>
        <dbReference type="RuleBase" id="RU364032"/>
    </source>
</evidence>
<feature type="region of interest" description="Disordered" evidence="10">
    <location>
        <begin position="845"/>
        <end position="868"/>
    </location>
</feature>
<evidence type="ECO:0000256" key="5">
    <source>
        <dbReference type="ARBA" id="ARBA00022833"/>
    </source>
</evidence>
<keyword evidence="2" id="KW-0645">Protease</keyword>
<dbReference type="GO" id="GO:0032040">
    <property type="term" value="C:small-subunit processome"/>
    <property type="evidence" value="ECO:0007669"/>
    <property type="project" value="TreeGrafter"/>
</dbReference>
<evidence type="ECO:0000256" key="3">
    <source>
        <dbReference type="ARBA" id="ARBA00022723"/>
    </source>
</evidence>
<keyword evidence="5 8" id="KW-0862">Zinc</keyword>
<dbReference type="GO" id="GO:0032545">
    <property type="term" value="C:CURI complex"/>
    <property type="evidence" value="ECO:0007669"/>
    <property type="project" value="TreeGrafter"/>
</dbReference>
<proteinExistence type="inferred from homology"/>
<evidence type="ECO:0000256" key="6">
    <source>
        <dbReference type="ARBA" id="ARBA00023049"/>
    </source>
</evidence>
<dbReference type="GO" id="GO:0006409">
    <property type="term" value="P:tRNA export from nucleus"/>
    <property type="evidence" value="ECO:0007669"/>
    <property type="project" value="TreeGrafter"/>
</dbReference>
<comment type="cofactor">
    <cofactor evidence="8">
        <name>Zn(2+)</name>
        <dbReference type="ChEBI" id="CHEBI:29105"/>
    </cofactor>
    <text evidence="8">Binds 1 zinc ion per subunit.</text>
</comment>
<evidence type="ECO:0000256" key="8">
    <source>
        <dbReference type="PIRSR" id="PIRSR601577-2"/>
    </source>
</evidence>
<feature type="domain" description="Nrap protein" evidence="14">
    <location>
        <begin position="389"/>
        <end position="528"/>
    </location>
</feature>
<evidence type="ECO:0000259" key="11">
    <source>
        <dbReference type="Pfam" id="PF11938"/>
    </source>
</evidence>
<dbReference type="Pfam" id="PF17404">
    <property type="entry name" value="Nrap_D3"/>
    <property type="match status" value="1"/>
</dbReference>
<accession>A0A1I8G045</accession>
<evidence type="ECO:0000313" key="16">
    <source>
        <dbReference type="WBParaSite" id="maker-uti_cns_0000500-snap-gene-0.28-mRNA-1"/>
    </source>
</evidence>
<feature type="compositionally biased region" description="Basic and acidic residues" evidence="10">
    <location>
        <begin position="854"/>
        <end position="863"/>
    </location>
</feature>
<keyword evidence="4" id="KW-0378">Hydrolase</keyword>
<evidence type="ECO:0000313" key="15">
    <source>
        <dbReference type="Proteomes" id="UP000095280"/>
    </source>
</evidence>
<keyword evidence="9" id="KW-0539">Nucleus</keyword>
<evidence type="ECO:0000256" key="4">
    <source>
        <dbReference type="ARBA" id="ARBA00022801"/>
    </source>
</evidence>
<sequence length="1280" mass="140156">MARHKYKASTKLVKKKKTSKYILPSLKRSVHPKRTGNGSLISKNSIPGNIGQNKVYSIMSKSFLLTHDHILIIQGEHTLQQLSVSLKKRGCPVSDRASLIEALASHLGKALESRATQIQPAQTSAFSAAEFRQFWSGKSELRHAGGEVRETLVWRGSHVTQRVIDWVLRKQLGCRPGQYRQLHCQLRPLLQPAKRHHSVWSSAISDLNASLAELSSRLTAIGSSAMPLSVNGLLAVAPAFRGACLLPPGWGGRAKQNQLVHECHLQLEASGKWPTLLGPFRAMKTLFCLRLAQTMRSRLSRTEASEIIACRSGVLVTWRRRHRFYLRLALPKEAALARQAGLSSGQSTAQQQQQLLIQADCAESRQLERELVLLPALAGALRGLTSQRPTHSETVRLCLRWLAGHMLLNTAVDALAVELLCAWVAIDASPCSAMRGFLLFLQLLARHNFAQQPLIVNLNESLSGADQASIEADFRKRRRHLPAMFIACPQDRTESMLTTARPNTQLLGRLQRCARAALAAFETRLASPRSELLSASSMAGAFRSAPDSFDALLHLAPQPPLSECALDRLADAELQQDCDESDIAEVGSVFNSPGFHWVERLVLRLTAAHGQAAYFLADCYGGRCIGVLLRQHCGGGVDLSQQAVAWLDTAGPGLVARVELFPKNAGSDKDVVSVSGANDADLVCSACRIVARQLHQNVENEANEGRTVDSGSFRVDSKGNQRVTKVPYARSDTHLTNALETICEQVQSSWGHSPHSSQPSIRSFVPLTRTDGQAADTSRLTSGSSVDNWLRMRCESLLDDHEEATKSLLQLSQPKPLTMDQFERQLCLETARVCTEPLIALPIEEPPTLPSAATDDKEAKTEEATAESASVEAVADCLHRLPRHSPASGSLGVDDGFKTGGFSAPSLATSIEGPELARRERDVVAIQSATTTTQITEPLRILVHYEPSLAAATDSESVTLRRLVEDSVLYWQSVLSVRHQSSAPPVAFWLPRPCKSNKVRVVRSPVTGAFLHYCADGCSSSAFCGHTSVPAAHLDLCRELTPAQDGGRLQHSGSRGAGVRWPYNYALYVSAYDTVRCGGPDSQTLGYSAHCQLDGLTDRPLAGYINLCRRRSDRGRSTSSSRFLVDPAEAQYTARHELLHALGVTATLFAFMRQDNGVPRTPRNPATNMPALGLIEDDGVTLYQWGNDTVIQTKEPWRSARGVYNLTRHYVVTPRLVSLVRAHFNCPKMPGLPLENQGKLGSALTHWEKRLLESELMTAAYTGSSVVSEFTLAFLEDTGW</sequence>
<dbReference type="Pfam" id="PF17405">
    <property type="entry name" value="Nrap_D4"/>
    <property type="match status" value="1"/>
</dbReference>
<dbReference type="Pfam" id="PF01457">
    <property type="entry name" value="Peptidase_M8"/>
    <property type="match status" value="1"/>
</dbReference>
<dbReference type="GO" id="GO:0016020">
    <property type="term" value="C:membrane"/>
    <property type="evidence" value="ECO:0007669"/>
    <property type="project" value="InterPro"/>
</dbReference>
<evidence type="ECO:0000256" key="7">
    <source>
        <dbReference type="PIRSR" id="PIRSR601577-1"/>
    </source>
</evidence>
<feature type="active site" evidence="7">
    <location>
        <position position="1137"/>
    </location>
</feature>
<dbReference type="Pfam" id="PF11938">
    <property type="entry name" value="DUF3456"/>
    <property type="match status" value="1"/>
</dbReference>
<evidence type="ECO:0000259" key="13">
    <source>
        <dbReference type="Pfam" id="PF17405"/>
    </source>
</evidence>
<dbReference type="GO" id="GO:0003723">
    <property type="term" value="F:RNA binding"/>
    <property type="evidence" value="ECO:0007669"/>
    <property type="project" value="UniProtKB-KW"/>
</dbReference>
<evidence type="ECO:0000256" key="10">
    <source>
        <dbReference type="SAM" id="MobiDB-lite"/>
    </source>
</evidence>
<dbReference type="Gene3D" id="3.10.170.20">
    <property type="match status" value="1"/>
</dbReference>
<comment type="subcellular location">
    <subcellularLocation>
        <location evidence="9">Nucleus</location>
        <location evidence="9">Nucleolus</location>
    </subcellularLocation>
</comment>
<feature type="binding site" evidence="8">
    <location>
        <position position="1246"/>
    </location>
    <ligand>
        <name>Zn(2+)</name>
        <dbReference type="ChEBI" id="CHEBI:29105"/>
        <note>catalytic</note>
    </ligand>
</feature>
<dbReference type="InterPro" id="IPR001577">
    <property type="entry name" value="Peptidase_M8"/>
</dbReference>
<dbReference type="InterPro" id="IPR035368">
    <property type="entry name" value="Nrap_D3"/>
</dbReference>
<keyword evidence="9" id="KW-0694">RNA-binding</keyword>
<reference evidence="16" key="1">
    <citation type="submission" date="2016-11" db="UniProtKB">
        <authorList>
            <consortium name="WormBaseParasite"/>
        </authorList>
    </citation>
    <scope>IDENTIFICATION</scope>
</reference>
<dbReference type="GO" id="GO:0006364">
    <property type="term" value="P:rRNA processing"/>
    <property type="evidence" value="ECO:0007669"/>
    <property type="project" value="TreeGrafter"/>
</dbReference>
<evidence type="ECO:0000259" key="14">
    <source>
        <dbReference type="Pfam" id="PF17406"/>
    </source>
</evidence>
<dbReference type="GO" id="GO:0006508">
    <property type="term" value="P:proteolysis"/>
    <property type="evidence" value="ECO:0007669"/>
    <property type="project" value="UniProtKB-KW"/>
</dbReference>
<dbReference type="InterPro" id="IPR035370">
    <property type="entry name" value="Nrap_D5"/>
</dbReference>
<comment type="similarity">
    <text evidence="1">Belongs to the peptidase M8 family.</text>
</comment>
<dbReference type="PANTHER" id="PTHR17972">
    <property type="entry name" value="NUCLEOLAR RNA-ASSOCIATED PROTEIN"/>
    <property type="match status" value="1"/>
</dbReference>
<protein>
    <recommendedName>
        <fullName evidence="9">Nucleolar protein 6</fullName>
    </recommendedName>
</protein>
<dbReference type="SUPFAM" id="SSF55486">
    <property type="entry name" value="Metalloproteases ('zincins'), catalytic domain"/>
    <property type="match status" value="1"/>
</dbReference>
<dbReference type="GO" id="GO:0034456">
    <property type="term" value="C:UTP-C complex"/>
    <property type="evidence" value="ECO:0007669"/>
    <property type="project" value="TreeGrafter"/>
</dbReference>
<dbReference type="PANTHER" id="PTHR17972:SF0">
    <property type="entry name" value="NUCLEOLAR PROTEIN 6"/>
    <property type="match status" value="1"/>
</dbReference>
<dbReference type="AlphaFoldDB" id="A0A1I8G045"/>
<feature type="binding site" evidence="8">
    <location>
        <position position="1140"/>
    </location>
    <ligand>
        <name>Zn(2+)</name>
        <dbReference type="ChEBI" id="CHEBI:29105"/>
        <note>catalytic</note>
    </ligand>
</feature>
<dbReference type="InterPro" id="IPR005554">
    <property type="entry name" value="NOL6/Upt22"/>
</dbReference>
<name>A0A1I8G045_9PLAT</name>
<evidence type="ECO:0000256" key="1">
    <source>
        <dbReference type="ARBA" id="ARBA00005860"/>
    </source>
</evidence>
<feature type="domain" description="DUF3456" evidence="11">
    <location>
        <begin position="684"/>
        <end position="834"/>
    </location>
</feature>
<dbReference type="WBParaSite" id="maker-uti_cns_0000500-snap-gene-0.28-mRNA-1">
    <property type="protein sequence ID" value="maker-uti_cns_0000500-snap-gene-0.28-mRNA-1"/>
    <property type="gene ID" value="maker-uti_cns_0000500-snap-gene-0.28"/>
</dbReference>
<evidence type="ECO:0000256" key="2">
    <source>
        <dbReference type="ARBA" id="ARBA00022670"/>
    </source>
</evidence>
<dbReference type="InterPro" id="IPR021852">
    <property type="entry name" value="DUF3456"/>
</dbReference>
<feature type="binding site" evidence="8">
    <location>
        <position position="1136"/>
    </location>
    <ligand>
        <name>Zn(2+)</name>
        <dbReference type="ChEBI" id="CHEBI:29105"/>
        <note>catalytic</note>
    </ligand>
</feature>
<dbReference type="GO" id="GO:0007155">
    <property type="term" value="P:cell adhesion"/>
    <property type="evidence" value="ECO:0007669"/>
    <property type="project" value="InterPro"/>
</dbReference>
<keyword evidence="15" id="KW-1185">Reference proteome</keyword>
<evidence type="ECO:0000259" key="12">
    <source>
        <dbReference type="Pfam" id="PF17404"/>
    </source>
</evidence>
<feature type="domain" description="Nrap protein" evidence="12">
    <location>
        <begin position="113"/>
        <end position="172"/>
    </location>
</feature>
<dbReference type="Pfam" id="PF17406">
    <property type="entry name" value="Nrap_D5"/>
    <property type="match status" value="1"/>
</dbReference>
<dbReference type="GO" id="GO:0004222">
    <property type="term" value="F:metalloendopeptidase activity"/>
    <property type="evidence" value="ECO:0007669"/>
    <property type="project" value="InterPro"/>
</dbReference>
<dbReference type="GO" id="GO:0046872">
    <property type="term" value="F:metal ion binding"/>
    <property type="evidence" value="ECO:0007669"/>
    <property type="project" value="UniProtKB-KW"/>
</dbReference>
<keyword evidence="3 8" id="KW-0479">Metal-binding</keyword>